<dbReference type="InterPro" id="IPR003010">
    <property type="entry name" value="C-N_Hydrolase"/>
</dbReference>
<dbReference type="Pfam" id="PF14031">
    <property type="entry name" value="D-ser_dehydrat"/>
    <property type="match status" value="1"/>
</dbReference>
<evidence type="ECO:0000313" key="5">
    <source>
        <dbReference type="EMBL" id="RBP19677.1"/>
    </source>
</evidence>
<dbReference type="SUPFAM" id="SSF56317">
    <property type="entry name" value="Carbon-nitrogen hydrolase"/>
    <property type="match status" value="1"/>
</dbReference>
<reference evidence="5 6" key="1">
    <citation type="submission" date="2018-06" db="EMBL/GenBank/DDBJ databases">
        <title>Genomic Encyclopedia of Type Strains, Phase III (KMG-III): the genomes of soil and plant-associated and newly described type strains.</title>
        <authorList>
            <person name="Whitman W."/>
        </authorList>
    </citation>
    <scope>NUCLEOTIDE SEQUENCE [LARGE SCALE GENOMIC DNA]</scope>
    <source>
        <strain evidence="5 6">CECT 7342</strain>
    </source>
</reference>
<dbReference type="Gene3D" id="3.20.20.10">
    <property type="entry name" value="Alanine racemase"/>
    <property type="match status" value="1"/>
</dbReference>
<keyword evidence="3" id="KW-0456">Lyase</keyword>
<keyword evidence="2" id="KW-0378">Hydrolase</keyword>
<dbReference type="SMART" id="SM01119">
    <property type="entry name" value="D-ser_dehydrat"/>
    <property type="match status" value="1"/>
</dbReference>
<gene>
    <name evidence="5" type="ORF">DFP87_10411</name>
</gene>
<keyword evidence="6" id="KW-1185">Reference proteome</keyword>
<dbReference type="InterPro" id="IPR026956">
    <property type="entry name" value="D-ser_dehydrat-like_dom"/>
</dbReference>
<feature type="domain" description="CN hydrolase" evidence="4">
    <location>
        <begin position="68"/>
        <end position="341"/>
    </location>
</feature>
<dbReference type="InterPro" id="IPR050345">
    <property type="entry name" value="Aliph_Amidase/BUP"/>
</dbReference>
<dbReference type="InterPro" id="IPR029066">
    <property type="entry name" value="PLP-binding_barrel"/>
</dbReference>
<comment type="similarity">
    <text evidence="1">Belongs to the DSD1 family.</text>
</comment>
<name>A0ABX9G946_9BURK</name>
<dbReference type="Gene3D" id="2.40.37.20">
    <property type="entry name" value="D-serine dehydratase-like domain"/>
    <property type="match status" value="1"/>
</dbReference>
<dbReference type="Pfam" id="PF00795">
    <property type="entry name" value="CN_hydrolase"/>
    <property type="match status" value="1"/>
</dbReference>
<evidence type="ECO:0000256" key="1">
    <source>
        <dbReference type="ARBA" id="ARBA00005323"/>
    </source>
</evidence>
<dbReference type="EMBL" id="QNRM01000004">
    <property type="protein sequence ID" value="RBP19677.1"/>
    <property type="molecule type" value="Genomic_DNA"/>
</dbReference>
<evidence type="ECO:0000256" key="3">
    <source>
        <dbReference type="ARBA" id="ARBA00023239"/>
    </source>
</evidence>
<dbReference type="InterPro" id="IPR042208">
    <property type="entry name" value="D-ser_dehydrat-like_sf"/>
</dbReference>
<accession>A0ABX9G946</accession>
<sequence length="812" mass="89073">MRRCEKNVIAVQQIVRCPIPATVWPEISAANGLGQYKSFVSSSDQGDYAAISDHMQVDFTETKMARHITIGAAQLGPIAKGEGREAVVKRLIALLRQASARGCELVVFPELALTTFFPRWLIERGPELDAWYEAEMPNAQTQPLFDEARALGIGFYIGYAELAVEDGTTHHYNTSILVGADGKIIGKYRKIHLPGHVEPQPGRDSQHLEKRYFEPGNLGFPVWDAFGGVVGMCLCNDRRWPETYRVMALQGAELVVLGYNTPNDHTGDGAVDGLSNFHNHLAMQAGAYQNSTWVVGTAKCGREEGSLMIGQSAIIAPSGEIVAMATTLEDELVTARCDLDMSKVYRKTFFDFARHREPQHYGLIVERKGVGPALNKSVATRAHAPLDACVKGMPGLIGAVPLEDIAKQGWNVLREDLPLPLAVIRQDALHHNSDWMRRFLEERGSIFAPHGKTTMSPQLFDLQRRDGAWGITLATCHQVQVARQFGAKRIVLANQLVGKQSVAYILQALRDDPSFDFYCLVDDAAHVKALAQAAREADIGRPLQVLLEVGYAGGRTGCRDDACVQAVIAALKEASPYLALRGVEGFEGLIKPLPDRDVETQIAAFLARMIATVQTCEAQQVFADGPILLSAGGSSFYDLVTRHFSPLHLSREHMVLTRSGCYLTHDSHLYKEAFARLKDRSPDVASLGHGLRPALEVWGYVQSRPESGKVIVNLGKRDISPDHMPPVMGWFRPGTDTVPAAGAAPSSLSPGHVATGLDDQHCHMSVPVDSPLRVGDMVCFGISHPCLTFDKWEAILMVDERYDVVGAIRTYF</sequence>
<evidence type="ECO:0000256" key="2">
    <source>
        <dbReference type="ARBA" id="ARBA00022801"/>
    </source>
</evidence>
<organism evidence="5 6">
    <name type="scientific">Achromobacter marplatensis</name>
    <dbReference type="NCBI Taxonomy" id="470868"/>
    <lineage>
        <taxon>Bacteria</taxon>
        <taxon>Pseudomonadati</taxon>
        <taxon>Pseudomonadota</taxon>
        <taxon>Betaproteobacteria</taxon>
        <taxon>Burkholderiales</taxon>
        <taxon>Alcaligenaceae</taxon>
        <taxon>Achromobacter</taxon>
    </lineage>
</organism>
<dbReference type="PANTHER" id="PTHR43674:SF12">
    <property type="entry name" value="NITRILASE C965.09-RELATED"/>
    <property type="match status" value="1"/>
</dbReference>
<dbReference type="PANTHER" id="PTHR43674">
    <property type="entry name" value="NITRILASE C965.09-RELATED"/>
    <property type="match status" value="1"/>
</dbReference>
<dbReference type="Proteomes" id="UP000252124">
    <property type="component" value="Unassembled WGS sequence"/>
</dbReference>
<proteinExistence type="inferred from homology"/>
<protein>
    <submittedName>
        <fullName evidence="5">D-serine deaminase-like pyridoxal phosphate-dependent protein</fullName>
    </submittedName>
</protein>
<dbReference type="InterPro" id="IPR036526">
    <property type="entry name" value="C-N_Hydrolase_sf"/>
</dbReference>
<evidence type="ECO:0000313" key="6">
    <source>
        <dbReference type="Proteomes" id="UP000252124"/>
    </source>
</evidence>
<dbReference type="CDD" id="cd06818">
    <property type="entry name" value="PLPDE_III_cryptic_DSD"/>
    <property type="match status" value="1"/>
</dbReference>
<evidence type="ECO:0000259" key="4">
    <source>
        <dbReference type="PROSITE" id="PS50263"/>
    </source>
</evidence>
<dbReference type="PROSITE" id="PS50263">
    <property type="entry name" value="CN_HYDROLASE"/>
    <property type="match status" value="1"/>
</dbReference>
<dbReference type="Gene3D" id="3.60.110.10">
    <property type="entry name" value="Carbon-nitrogen hydrolase"/>
    <property type="match status" value="1"/>
</dbReference>
<comment type="caution">
    <text evidence="5">The sequence shown here is derived from an EMBL/GenBank/DDBJ whole genome shotgun (WGS) entry which is preliminary data.</text>
</comment>
<dbReference type="InterPro" id="IPR001608">
    <property type="entry name" value="Ala_racemase_N"/>
</dbReference>
<dbReference type="Pfam" id="PF01168">
    <property type="entry name" value="Ala_racemase_N"/>
    <property type="match status" value="1"/>
</dbReference>
<dbReference type="SUPFAM" id="SSF51419">
    <property type="entry name" value="PLP-binding barrel"/>
    <property type="match status" value="1"/>
</dbReference>
<dbReference type="CDD" id="cd07569">
    <property type="entry name" value="DCase"/>
    <property type="match status" value="1"/>
</dbReference>